<accession>A0A939RX82</accession>
<dbReference type="AlphaFoldDB" id="A0A939RX82"/>
<organism evidence="1 2">
    <name type="scientific">Actinotalea soli</name>
    <dbReference type="NCBI Taxonomy" id="2819234"/>
    <lineage>
        <taxon>Bacteria</taxon>
        <taxon>Bacillati</taxon>
        <taxon>Actinomycetota</taxon>
        <taxon>Actinomycetes</taxon>
        <taxon>Micrococcales</taxon>
        <taxon>Cellulomonadaceae</taxon>
        <taxon>Actinotalea</taxon>
    </lineage>
</organism>
<dbReference type="EMBL" id="JAGEMK010000009">
    <property type="protein sequence ID" value="MBO1752951.1"/>
    <property type="molecule type" value="Genomic_DNA"/>
</dbReference>
<sequence length="173" mass="17207">MASPQHRRPALAPRRPGLRRAASVGLAAAAVLGLGACSATNPITTTMNYDASDGVGAEVGNIRAGNLILLTESEGAAGTVIGWVSNHGTDRATVALALDGTPLGSPIPLAAGETVLLGPDRERTVDVDAAPGAPGTLVEMTVAADAAGTTTIDIPVLDGAFSEYADLVPTGTD</sequence>
<dbReference type="Proteomes" id="UP000664209">
    <property type="component" value="Unassembled WGS sequence"/>
</dbReference>
<keyword evidence="2" id="KW-1185">Reference proteome</keyword>
<comment type="caution">
    <text evidence="1">The sequence shown here is derived from an EMBL/GenBank/DDBJ whole genome shotgun (WGS) entry which is preliminary data.</text>
</comment>
<name>A0A939RX82_9CELL</name>
<evidence type="ECO:0000313" key="1">
    <source>
        <dbReference type="EMBL" id="MBO1752951.1"/>
    </source>
</evidence>
<dbReference type="RefSeq" id="WP_208056644.1">
    <property type="nucleotide sequence ID" value="NZ_JAGEMK010000009.1"/>
</dbReference>
<evidence type="ECO:0000313" key="2">
    <source>
        <dbReference type="Proteomes" id="UP000664209"/>
    </source>
</evidence>
<proteinExistence type="predicted"/>
<reference evidence="1" key="1">
    <citation type="submission" date="2021-03" db="EMBL/GenBank/DDBJ databases">
        <title>Actinotalea soli sp. nov., isolated from soil.</title>
        <authorList>
            <person name="Ping W."/>
            <person name="Zhang J."/>
        </authorList>
    </citation>
    <scope>NUCLEOTIDE SEQUENCE</scope>
    <source>
        <strain evidence="1">BY-33</strain>
    </source>
</reference>
<protein>
    <submittedName>
        <fullName evidence="1">Uncharacterized protein</fullName>
    </submittedName>
</protein>
<gene>
    <name evidence="1" type="ORF">J4G33_14150</name>
</gene>